<name>A0A6G0XZR6_APHCR</name>
<dbReference type="AlphaFoldDB" id="A0A6G0XZR6"/>
<comment type="caution">
    <text evidence="1">The sequence shown here is derived from an EMBL/GenBank/DDBJ whole genome shotgun (WGS) entry which is preliminary data.</text>
</comment>
<proteinExistence type="predicted"/>
<accession>A0A6G0XZR6</accession>
<protein>
    <submittedName>
        <fullName evidence="1">Uncharacterized protein</fullName>
    </submittedName>
</protein>
<evidence type="ECO:0000313" key="2">
    <source>
        <dbReference type="Proteomes" id="UP000478052"/>
    </source>
</evidence>
<dbReference type="PANTHER" id="PTHR45913">
    <property type="entry name" value="EPM2A-INTERACTING PROTEIN 1"/>
    <property type="match status" value="1"/>
</dbReference>
<reference evidence="1 2" key="1">
    <citation type="submission" date="2019-08" db="EMBL/GenBank/DDBJ databases">
        <title>Whole genome of Aphis craccivora.</title>
        <authorList>
            <person name="Voronova N.V."/>
            <person name="Shulinski R.S."/>
            <person name="Bandarenka Y.V."/>
            <person name="Zhorov D.G."/>
            <person name="Warner D."/>
        </authorList>
    </citation>
    <scope>NUCLEOTIDE SEQUENCE [LARGE SCALE GENOMIC DNA]</scope>
    <source>
        <strain evidence="1">180601</strain>
        <tissue evidence="1">Whole Body</tissue>
    </source>
</reference>
<keyword evidence="2" id="KW-1185">Reference proteome</keyword>
<dbReference type="OrthoDB" id="6611858at2759"/>
<organism evidence="1 2">
    <name type="scientific">Aphis craccivora</name>
    <name type="common">Cowpea aphid</name>
    <dbReference type="NCBI Taxonomy" id="307492"/>
    <lineage>
        <taxon>Eukaryota</taxon>
        <taxon>Metazoa</taxon>
        <taxon>Ecdysozoa</taxon>
        <taxon>Arthropoda</taxon>
        <taxon>Hexapoda</taxon>
        <taxon>Insecta</taxon>
        <taxon>Pterygota</taxon>
        <taxon>Neoptera</taxon>
        <taxon>Paraneoptera</taxon>
        <taxon>Hemiptera</taxon>
        <taxon>Sternorrhyncha</taxon>
        <taxon>Aphidomorpha</taxon>
        <taxon>Aphidoidea</taxon>
        <taxon>Aphididae</taxon>
        <taxon>Aphidini</taxon>
        <taxon>Aphis</taxon>
        <taxon>Aphis</taxon>
    </lineage>
</organism>
<dbReference type="EMBL" id="VUJU01007290">
    <property type="protein sequence ID" value="KAF0746212.1"/>
    <property type="molecule type" value="Genomic_DNA"/>
</dbReference>
<gene>
    <name evidence="1" type="ORF">FWK35_00031889</name>
</gene>
<dbReference type="Proteomes" id="UP000478052">
    <property type="component" value="Unassembled WGS sequence"/>
</dbReference>
<sequence>MTIEIILKLCDRIQDFKYFSIAFDKSTDISDTAQLVIFVRGVNELFQITEEMLKLISLKGTTKGEDIFHAVENSLCELIWKLFLEYQLMVHLLWLAKKKEL</sequence>
<evidence type="ECO:0000313" key="1">
    <source>
        <dbReference type="EMBL" id="KAF0746212.1"/>
    </source>
</evidence>
<dbReference type="PANTHER" id="PTHR45913:SF5">
    <property type="entry name" value="GENERAL TRANSCRIPTION FACTOR II-I REPEAT DOMAIN-CONTAINING PROTEIN 2A-LIKE PROTEIN"/>
    <property type="match status" value="1"/>
</dbReference>